<dbReference type="PRINTS" id="PR00100">
    <property type="entry name" value="AOTCASE"/>
</dbReference>
<keyword evidence="6" id="KW-1185">Reference proteome</keyword>
<evidence type="ECO:0000313" key="6">
    <source>
        <dbReference type="Proteomes" id="UP000318995"/>
    </source>
</evidence>
<dbReference type="Gene3D" id="3.40.50.1370">
    <property type="entry name" value="Aspartate/ornithine carbamoyltransferase"/>
    <property type="match status" value="2"/>
</dbReference>
<dbReference type="InterPro" id="IPR006132">
    <property type="entry name" value="Asp/Orn_carbamoyltranf_P-bd"/>
</dbReference>
<dbReference type="UniPathway" id="UPA00070">
    <property type="reaction ID" value="UER00116"/>
</dbReference>
<feature type="domain" description="Aspartate/ornithine carbamoyltransferase carbamoyl-P binding" evidence="4">
    <location>
        <begin position="75"/>
        <end position="229"/>
    </location>
</feature>
<feature type="domain" description="Aspartate/ornithine carbamoyltransferase Asp/Orn-binding" evidence="3">
    <location>
        <begin position="263"/>
        <end position="426"/>
    </location>
</feature>
<dbReference type="PANTHER" id="PTHR45753">
    <property type="entry name" value="ORNITHINE CARBAMOYLTRANSFERASE, MITOCHONDRIAL"/>
    <property type="match status" value="1"/>
</dbReference>
<reference evidence="5 6" key="1">
    <citation type="submission" date="2019-02" db="EMBL/GenBank/DDBJ databases">
        <title>Deep-cultivation of Planctomycetes and their phenomic and genomic characterization uncovers novel biology.</title>
        <authorList>
            <person name="Wiegand S."/>
            <person name="Jogler M."/>
            <person name="Boedeker C."/>
            <person name="Pinto D."/>
            <person name="Vollmers J."/>
            <person name="Rivas-Marin E."/>
            <person name="Kohn T."/>
            <person name="Peeters S.H."/>
            <person name="Heuer A."/>
            <person name="Rast P."/>
            <person name="Oberbeckmann S."/>
            <person name="Bunk B."/>
            <person name="Jeske O."/>
            <person name="Meyerdierks A."/>
            <person name="Storesund J.E."/>
            <person name="Kallscheuer N."/>
            <person name="Luecker S."/>
            <person name="Lage O.M."/>
            <person name="Pohl T."/>
            <person name="Merkel B.J."/>
            <person name="Hornburger P."/>
            <person name="Mueller R.-W."/>
            <person name="Bruemmer F."/>
            <person name="Labrenz M."/>
            <person name="Spormann A.M."/>
            <person name="Op Den Camp H."/>
            <person name="Overmann J."/>
            <person name="Amann R."/>
            <person name="Jetten M.S.M."/>
            <person name="Mascher T."/>
            <person name="Medema M.H."/>
            <person name="Devos D.P."/>
            <person name="Kaster A.-K."/>
            <person name="Ovreas L."/>
            <person name="Rohde M."/>
            <person name="Galperin M.Y."/>
            <person name="Jogler C."/>
        </authorList>
    </citation>
    <scope>NUCLEOTIDE SEQUENCE [LARGE SCALE GENOMIC DNA]</scope>
    <source>
        <strain evidence="5 6">Pla111</strain>
    </source>
</reference>
<dbReference type="Pfam" id="PF00185">
    <property type="entry name" value="OTCace"/>
    <property type="match status" value="1"/>
</dbReference>
<dbReference type="EMBL" id="SJPH01000001">
    <property type="protein sequence ID" value="TWT48255.1"/>
    <property type="molecule type" value="Genomic_DNA"/>
</dbReference>
<proteinExistence type="inferred from homology"/>
<dbReference type="PRINTS" id="PR00101">
    <property type="entry name" value="ATCASE"/>
</dbReference>
<dbReference type="GO" id="GO:0044205">
    <property type="term" value="P:'de novo' UMP biosynthetic process"/>
    <property type="evidence" value="ECO:0007669"/>
    <property type="project" value="UniProtKB-UniPathway"/>
</dbReference>
<accession>A0A5C5WDY0</accession>
<protein>
    <submittedName>
        <fullName evidence="5">Aspartate carbamoyltransferase catalytic chain</fullName>
        <ecNumber evidence="5">2.1.3.2</ecNumber>
    </submittedName>
</protein>
<name>A0A5C5WDY0_9BACT</name>
<organism evidence="5 6">
    <name type="scientific">Botrimarina hoheduenensis</name>
    <dbReference type="NCBI Taxonomy" id="2528000"/>
    <lineage>
        <taxon>Bacteria</taxon>
        <taxon>Pseudomonadati</taxon>
        <taxon>Planctomycetota</taxon>
        <taxon>Planctomycetia</taxon>
        <taxon>Pirellulales</taxon>
        <taxon>Lacipirellulaceae</taxon>
        <taxon>Botrimarina</taxon>
    </lineage>
</organism>
<dbReference type="GO" id="GO:0006520">
    <property type="term" value="P:amino acid metabolic process"/>
    <property type="evidence" value="ECO:0007669"/>
    <property type="project" value="InterPro"/>
</dbReference>
<dbReference type="AlphaFoldDB" id="A0A5C5WDY0"/>
<evidence type="ECO:0000259" key="4">
    <source>
        <dbReference type="Pfam" id="PF02729"/>
    </source>
</evidence>
<evidence type="ECO:0000313" key="5">
    <source>
        <dbReference type="EMBL" id="TWT48255.1"/>
    </source>
</evidence>
<dbReference type="InterPro" id="IPR006131">
    <property type="entry name" value="Asp_carbamoyltransf_Asp/Orn-bd"/>
</dbReference>
<dbReference type="SUPFAM" id="SSF53671">
    <property type="entry name" value="Aspartate/ornithine carbamoyltransferase"/>
    <property type="match status" value="1"/>
</dbReference>
<dbReference type="InterPro" id="IPR006130">
    <property type="entry name" value="Asp/Orn_carbamoylTrfase"/>
</dbReference>
<dbReference type="GO" id="GO:0004070">
    <property type="term" value="F:aspartate carbamoyltransferase activity"/>
    <property type="evidence" value="ECO:0007669"/>
    <property type="project" value="UniProtKB-EC"/>
</dbReference>
<evidence type="ECO:0000259" key="3">
    <source>
        <dbReference type="Pfam" id="PF00185"/>
    </source>
</evidence>
<comment type="similarity">
    <text evidence="2">Belongs to the aspartate/ornithine carbamoyltransferase superfamily.</text>
</comment>
<dbReference type="GO" id="GO:0016597">
    <property type="term" value="F:amino acid binding"/>
    <property type="evidence" value="ECO:0007669"/>
    <property type="project" value="InterPro"/>
</dbReference>
<dbReference type="Proteomes" id="UP000318995">
    <property type="component" value="Unassembled WGS sequence"/>
</dbReference>
<dbReference type="Pfam" id="PF02729">
    <property type="entry name" value="OTCace_N"/>
    <property type="match status" value="1"/>
</dbReference>
<comment type="caution">
    <text evidence="5">The sequence shown here is derived from an EMBL/GenBank/DDBJ whole genome shotgun (WGS) entry which is preliminary data.</text>
</comment>
<dbReference type="InterPro" id="IPR036901">
    <property type="entry name" value="Asp/Orn_carbamoylTrfase_sf"/>
</dbReference>
<evidence type="ECO:0000256" key="2">
    <source>
        <dbReference type="RuleBase" id="RU003634"/>
    </source>
</evidence>
<gene>
    <name evidence="5" type="primary">pyrB</name>
    <name evidence="5" type="ORF">Pla111_00160</name>
</gene>
<evidence type="ECO:0000256" key="1">
    <source>
        <dbReference type="ARBA" id="ARBA00022679"/>
    </source>
</evidence>
<dbReference type="PANTHER" id="PTHR45753:SF6">
    <property type="entry name" value="ASPARTATE CARBAMOYLTRANSFERASE"/>
    <property type="match status" value="1"/>
</dbReference>
<sequence length="450" mass="50059">MTHAERVCHNAASRSRDGIAAFARWVAAVSEPLPAPESPGPPASQDERDLSLYADRLARPVIAKTAELQLNGRLRHVIFSGQFSAATLDDLAETANQIRVLSKHRAGQDFLRNLLSHRRAMLYFTQPSTRTFLSFMAACQILGLTCNEVRDPQTSSETKGETRFDSIRMFSSYFDLIIMRSPIARLAESCAYLMNDLSVHGQRSVPIINAGSGADEHPTQALLDVYTLQRTFAREEPADTPLGASPGFRPGVAFGSASNGLAGKTYGFCGDIGRGRTVRSLAMLLAEYPGNRLVFVTPDHDKLRMRDDLRRRLADRNVTVLEVDSLEAQIDGVPAIEAFDALYMTRVQKEHDTPEDAESFAAIDYSAYRLTPALVARMKAHAPILHPFPRDQHFGEIPPEIDADPRAMYFRQARNGMWIRAALLAHVLDADGAIARHFHHTYREQHEYSS</sequence>
<dbReference type="EC" id="2.1.3.2" evidence="5"/>
<keyword evidence="1 2" id="KW-0808">Transferase</keyword>